<dbReference type="AlphaFoldDB" id="A0A975K2J6"/>
<dbReference type="InterPro" id="IPR036188">
    <property type="entry name" value="FAD/NAD-bd_sf"/>
</dbReference>
<dbReference type="GO" id="GO:0050661">
    <property type="term" value="F:NADP binding"/>
    <property type="evidence" value="ECO:0007669"/>
    <property type="project" value="InterPro"/>
</dbReference>
<dbReference type="EMBL" id="CP046600">
    <property type="protein sequence ID" value="QUR69768.1"/>
    <property type="molecule type" value="Genomic_DNA"/>
</dbReference>
<keyword evidence="6" id="KW-1185">Reference proteome</keyword>
<proteinExistence type="inferred from homology"/>
<evidence type="ECO:0000313" key="5">
    <source>
        <dbReference type="EMBL" id="QUR69768.1"/>
    </source>
</evidence>
<dbReference type="Proteomes" id="UP000682202">
    <property type="component" value="Chromosome"/>
</dbReference>
<gene>
    <name evidence="5" type="ORF">F6B93_12080</name>
</gene>
<dbReference type="PANTHER" id="PTHR42877:SF4">
    <property type="entry name" value="FAD_NAD(P)-BINDING DOMAIN-CONTAINING PROTEIN-RELATED"/>
    <property type="match status" value="1"/>
</dbReference>
<dbReference type="GO" id="GO:0004499">
    <property type="term" value="F:N,N-dimethylaniline monooxygenase activity"/>
    <property type="evidence" value="ECO:0007669"/>
    <property type="project" value="InterPro"/>
</dbReference>
<keyword evidence="2" id="KW-0285">Flavoprotein</keyword>
<organism evidence="5 6">
    <name type="scientific">Mycobacterium spongiae</name>
    <dbReference type="NCBI Taxonomy" id="886343"/>
    <lineage>
        <taxon>Bacteria</taxon>
        <taxon>Bacillati</taxon>
        <taxon>Actinomycetota</taxon>
        <taxon>Actinomycetes</taxon>
        <taxon>Mycobacteriales</taxon>
        <taxon>Mycobacteriaceae</taxon>
        <taxon>Mycobacterium</taxon>
    </lineage>
</organism>
<evidence type="ECO:0000256" key="1">
    <source>
        <dbReference type="ARBA" id="ARBA00010139"/>
    </source>
</evidence>
<evidence type="ECO:0000256" key="2">
    <source>
        <dbReference type="ARBA" id="ARBA00022630"/>
    </source>
</evidence>
<name>A0A975K2J6_9MYCO</name>
<evidence type="ECO:0000256" key="3">
    <source>
        <dbReference type="ARBA" id="ARBA00022827"/>
    </source>
</evidence>
<dbReference type="PANTHER" id="PTHR42877">
    <property type="entry name" value="L-ORNITHINE N(5)-MONOOXYGENASE-RELATED"/>
    <property type="match status" value="1"/>
</dbReference>
<dbReference type="InterPro" id="IPR051209">
    <property type="entry name" value="FAD-bind_Monooxygenase_sf"/>
</dbReference>
<comment type="similarity">
    <text evidence="1">Belongs to the FAD-binding monooxygenase family.</text>
</comment>
<reference evidence="5" key="1">
    <citation type="submission" date="2019-12" db="EMBL/GenBank/DDBJ databases">
        <title>Mycobacterium spongiae sp. nov.</title>
        <authorList>
            <person name="Stinear T."/>
        </authorList>
    </citation>
    <scope>NUCLEOTIDE SEQUENCE</scope>
    <source>
        <strain evidence="5">FSD4b-SM</strain>
    </source>
</reference>
<dbReference type="GO" id="GO:0050660">
    <property type="term" value="F:flavin adenine dinucleotide binding"/>
    <property type="evidence" value="ECO:0007669"/>
    <property type="project" value="InterPro"/>
</dbReference>
<evidence type="ECO:0000256" key="4">
    <source>
        <dbReference type="ARBA" id="ARBA00023002"/>
    </source>
</evidence>
<dbReference type="Gene3D" id="3.50.50.60">
    <property type="entry name" value="FAD/NAD(P)-binding domain"/>
    <property type="match status" value="2"/>
</dbReference>
<keyword evidence="3" id="KW-0274">FAD</keyword>
<dbReference type="InterPro" id="IPR020946">
    <property type="entry name" value="Flavin_mOase-like"/>
</dbReference>
<evidence type="ECO:0000313" key="6">
    <source>
        <dbReference type="Proteomes" id="UP000682202"/>
    </source>
</evidence>
<sequence>MPTFIMVLHLLTGDDRWLRPPYVPTRNYGLGPNDSGGLPGGVRADIVEAVAEAVTSWANEGPAAVTDPSAETLAQMLSLSMGEQVPIEYGRLAAAELAAPELSPRPRPTRGAGPLVVIVGAGVSGLTLAVFLREAGIAHVIVERNDDVGGTWLRNNYPGCGVDIPSHLYSLSFFPRTWSAYFAKRDELVGYLGDLADHFGLRDSIQFGTEAVRADYDERTRRWTVRLRTRDGAESDIAGDVLVTAVGLFGERTADIPGREVFGGDAVHSASWPADLDLSNRRVAVVGSGASAMQIVPAVVDRVAALTVFQRSPGWVAPAENYFEPMTDEARWLFDHVPYYRRCYRLRLAWTWNDRVHEALRVDPGWPHPDRAVNAVSDAHRALFTSYIHSELAGRPDLERVLVPAYPPYGKRILLDNGWYRALRRPHVDVVSEPVAEFTRTGVRTASGAEYPAEVVVSCTGFAVRRYLAPMQISGRAGAELHDRWGADDATAYLGISVPDFPNLFLMYGPNVNPGGGSYMFVAECQARYITDAVVAMRDRGLGVLECRADVHDDYVRRVDEAHNRMVWTHPGMSNYFRNAAGRVVTNSPWRIVDYWAMTDGVNLADFHTEPAPATAS</sequence>
<dbReference type="SUPFAM" id="SSF51905">
    <property type="entry name" value="FAD/NAD(P)-binding domain"/>
    <property type="match status" value="1"/>
</dbReference>
<keyword evidence="4" id="KW-0560">Oxidoreductase</keyword>
<protein>
    <submittedName>
        <fullName evidence="5">NAD(P)-binding protein</fullName>
    </submittedName>
</protein>
<accession>A0A975K2J6</accession>
<dbReference type="Pfam" id="PF00743">
    <property type="entry name" value="FMO-like"/>
    <property type="match status" value="1"/>
</dbReference>
<dbReference type="KEGG" id="mspg:F6B93_12080"/>